<evidence type="ECO:0000313" key="2">
    <source>
        <dbReference type="EMBL" id="SFV62791.1"/>
    </source>
</evidence>
<feature type="transmembrane region" description="Helical" evidence="1">
    <location>
        <begin position="167"/>
        <end position="193"/>
    </location>
</feature>
<protein>
    <recommendedName>
        <fullName evidence="3">Glycosyltransferase RgtA/B/C/D-like domain-containing protein</fullName>
    </recommendedName>
</protein>
<accession>A0A1W1CAQ4</accession>
<feature type="transmembrane region" description="Helical" evidence="1">
    <location>
        <begin position="213"/>
        <end position="232"/>
    </location>
</feature>
<gene>
    <name evidence="2" type="ORF">MNB_SV-6-508</name>
</gene>
<feature type="transmembrane region" description="Helical" evidence="1">
    <location>
        <begin position="350"/>
        <end position="370"/>
    </location>
</feature>
<feature type="transmembrane region" description="Helical" evidence="1">
    <location>
        <begin position="136"/>
        <end position="155"/>
    </location>
</feature>
<keyword evidence="1" id="KW-0812">Transmembrane</keyword>
<dbReference type="EMBL" id="FPHC01000067">
    <property type="protein sequence ID" value="SFV62791.1"/>
    <property type="molecule type" value="Genomic_DNA"/>
</dbReference>
<feature type="transmembrane region" description="Helical" evidence="1">
    <location>
        <begin position="314"/>
        <end position="338"/>
    </location>
</feature>
<keyword evidence="1" id="KW-0472">Membrane</keyword>
<feature type="transmembrane region" description="Helical" evidence="1">
    <location>
        <begin position="108"/>
        <end position="124"/>
    </location>
</feature>
<keyword evidence="1" id="KW-1133">Transmembrane helix</keyword>
<feature type="transmembrane region" description="Helical" evidence="1">
    <location>
        <begin position="12"/>
        <end position="29"/>
    </location>
</feature>
<reference evidence="2" key="1">
    <citation type="submission" date="2016-10" db="EMBL/GenBank/DDBJ databases">
        <authorList>
            <person name="de Groot N.N."/>
        </authorList>
    </citation>
    <scope>NUCLEOTIDE SEQUENCE</scope>
</reference>
<evidence type="ECO:0008006" key="3">
    <source>
        <dbReference type="Google" id="ProtNLM"/>
    </source>
</evidence>
<organism evidence="2">
    <name type="scientific">hydrothermal vent metagenome</name>
    <dbReference type="NCBI Taxonomy" id="652676"/>
    <lineage>
        <taxon>unclassified sequences</taxon>
        <taxon>metagenomes</taxon>
        <taxon>ecological metagenomes</taxon>
    </lineage>
</organism>
<feature type="transmembrane region" description="Helical" evidence="1">
    <location>
        <begin position="79"/>
        <end position="101"/>
    </location>
</feature>
<dbReference type="AlphaFoldDB" id="A0A1W1CAQ4"/>
<proteinExistence type="predicted"/>
<name>A0A1W1CAQ4_9ZZZZ</name>
<evidence type="ECO:0000256" key="1">
    <source>
        <dbReference type="SAM" id="Phobius"/>
    </source>
</evidence>
<sequence>MIIKKNTYEKVYYLLIIALLSYLTLFSYISELWFTTNDDIRHYLAPYSEWMDSAQAYGRIHHYVNGLYVQVTRLFDSYIYYRATHIVMMITMIFSFGWLISTTLRERYMGYIYMVLLATLWQNSGGHNMIGSYPFYVAFTVTSLLLTTIYFVKYLREEKRLYLWISLLFWIFTLKGSELWLLYLPMLLLFAYGESNKDGISKRIIASLSVAKWHIALTILSVVSYFVFKLYCGTSYSGSTIGTASFHTIFQTWMEYTFGLLPGLKFYYSLEDTGLKFMLGLISFKMFFVSSAVFVLLLFLRSKIENIHMEKRKYLLTIVIGLYTLFAPNFLISLTYKYQAWAGGERIKDYLYSSLSYFSIVFFIFLFLFVLRRWKPLYILFSFLIALIVFSTQLNNKYIGELYETHSKKFFIVDAFLQSKYIQKDILGHKILAPTLWDGMVVRDGVWNSYSKNRIGSEVNFIKKGKADEKIIYVTSELNKDAPFMIYSQKNIIKAIFTSVRRCNKNSPCYLIYIGDSTEEMSGTAIKQYSYDNNKLLSVSKLSEGKVIKDIILFEPKNIIKDSQVIALVDYNPLPLYAPATYGTEFISGVYRWEGEVGNFIWASGDVDMKLINGSGREARYRLQMELGTLKERNVIFSLNGKEVYEVHLKAGERFHKVDLSFDLPAGENRLKITTDVPAAEPGNGDHRKMSFSMGRVKYSIESR</sequence>
<feature type="transmembrane region" description="Helical" evidence="1">
    <location>
        <begin position="282"/>
        <end position="302"/>
    </location>
</feature>
<feature type="transmembrane region" description="Helical" evidence="1">
    <location>
        <begin position="377"/>
        <end position="394"/>
    </location>
</feature>